<accession>A0A2K1KWG2</accession>
<dbReference type="PaxDb" id="3218-PP1S55_56V6.1"/>
<dbReference type="PANTHER" id="PTHR46008">
    <property type="entry name" value="LEAF RUST 10 DISEASE-RESISTANCE LOCUS RECEPTOR-LIKE PROTEIN KINASE-LIKE 1.4"/>
    <property type="match status" value="1"/>
</dbReference>
<organism evidence="3">
    <name type="scientific">Physcomitrium patens</name>
    <name type="common">Spreading-leaved earth moss</name>
    <name type="synonym">Physcomitrella patens</name>
    <dbReference type="NCBI Taxonomy" id="3218"/>
    <lineage>
        <taxon>Eukaryota</taxon>
        <taxon>Viridiplantae</taxon>
        <taxon>Streptophyta</taxon>
        <taxon>Embryophyta</taxon>
        <taxon>Bryophyta</taxon>
        <taxon>Bryophytina</taxon>
        <taxon>Bryopsida</taxon>
        <taxon>Funariidae</taxon>
        <taxon>Funariales</taxon>
        <taxon>Funariaceae</taxon>
        <taxon>Physcomitrium</taxon>
    </lineage>
</organism>
<keyword evidence="2" id="KW-0067">ATP-binding</keyword>
<dbReference type="InParanoid" id="A0A2K1KWG2"/>
<proteinExistence type="predicted"/>
<dbReference type="SUPFAM" id="SSF56112">
    <property type="entry name" value="Protein kinase-like (PK-like)"/>
    <property type="match status" value="1"/>
</dbReference>
<dbReference type="GO" id="GO:0005524">
    <property type="term" value="F:ATP binding"/>
    <property type="evidence" value="ECO:0007669"/>
    <property type="project" value="UniProtKB-KW"/>
</dbReference>
<dbReference type="EMBL" id="ABEU02000003">
    <property type="protein sequence ID" value="PNR58124.1"/>
    <property type="molecule type" value="Genomic_DNA"/>
</dbReference>
<dbReference type="InterPro" id="IPR011009">
    <property type="entry name" value="Kinase-like_dom_sf"/>
</dbReference>
<dbReference type="PANTHER" id="PTHR46008:SF2">
    <property type="entry name" value="LEAF RUST 10 DISEASE-RESISTANCE LOCUS RECEPTOR-LIKE PROTEIN KINASE-LIKE 1.4"/>
    <property type="match status" value="1"/>
</dbReference>
<reference evidence="4" key="3">
    <citation type="submission" date="2020-12" db="UniProtKB">
        <authorList>
            <consortium name="EnsemblPlants"/>
        </authorList>
    </citation>
    <scope>IDENTIFICATION</scope>
</reference>
<dbReference type="EnsemblPlants" id="Pp3c3_29400V3.1">
    <property type="protein sequence ID" value="Pp3c3_29400V3.1"/>
    <property type="gene ID" value="Pp3c3_29400"/>
</dbReference>
<evidence type="ECO:0000256" key="1">
    <source>
        <dbReference type="ARBA" id="ARBA00022741"/>
    </source>
</evidence>
<reference evidence="3 5" key="1">
    <citation type="journal article" date="2008" name="Science">
        <title>The Physcomitrella genome reveals evolutionary insights into the conquest of land by plants.</title>
        <authorList>
            <person name="Rensing S."/>
            <person name="Lang D."/>
            <person name="Zimmer A."/>
            <person name="Terry A."/>
            <person name="Salamov A."/>
            <person name="Shapiro H."/>
            <person name="Nishiyama T."/>
            <person name="Perroud P.-F."/>
            <person name="Lindquist E."/>
            <person name="Kamisugi Y."/>
            <person name="Tanahashi T."/>
            <person name="Sakakibara K."/>
            <person name="Fujita T."/>
            <person name="Oishi K."/>
            <person name="Shin-I T."/>
            <person name="Kuroki Y."/>
            <person name="Toyoda A."/>
            <person name="Suzuki Y."/>
            <person name="Hashimoto A."/>
            <person name="Yamaguchi K."/>
            <person name="Sugano A."/>
            <person name="Kohara Y."/>
            <person name="Fujiyama A."/>
            <person name="Anterola A."/>
            <person name="Aoki S."/>
            <person name="Ashton N."/>
            <person name="Barbazuk W.B."/>
            <person name="Barker E."/>
            <person name="Bennetzen J."/>
            <person name="Bezanilla M."/>
            <person name="Blankenship R."/>
            <person name="Cho S.H."/>
            <person name="Dutcher S."/>
            <person name="Estelle M."/>
            <person name="Fawcett J.A."/>
            <person name="Gundlach H."/>
            <person name="Hanada K."/>
            <person name="Heyl A."/>
            <person name="Hicks K.A."/>
            <person name="Hugh J."/>
            <person name="Lohr M."/>
            <person name="Mayer K."/>
            <person name="Melkozernov A."/>
            <person name="Murata T."/>
            <person name="Nelson D."/>
            <person name="Pils B."/>
            <person name="Prigge M."/>
            <person name="Reiss B."/>
            <person name="Renner T."/>
            <person name="Rombauts S."/>
            <person name="Rushton P."/>
            <person name="Sanderfoot A."/>
            <person name="Schween G."/>
            <person name="Shiu S.-H."/>
            <person name="Stueber K."/>
            <person name="Theodoulou F.L."/>
            <person name="Tu H."/>
            <person name="Van de Peer Y."/>
            <person name="Verrier P.J."/>
            <person name="Waters E."/>
            <person name="Wood A."/>
            <person name="Yang L."/>
            <person name="Cove D."/>
            <person name="Cuming A."/>
            <person name="Hasebe M."/>
            <person name="Lucas S."/>
            <person name="Mishler D.B."/>
            <person name="Reski R."/>
            <person name="Grigoriev I."/>
            <person name="Quatrano R.S."/>
            <person name="Boore J.L."/>
        </authorList>
    </citation>
    <scope>NUCLEOTIDE SEQUENCE [LARGE SCALE GENOMIC DNA]</scope>
    <source>
        <strain evidence="4 5">cv. Gransden 2004</strain>
    </source>
</reference>
<evidence type="ECO:0000313" key="3">
    <source>
        <dbReference type="EMBL" id="PNR58124.1"/>
    </source>
</evidence>
<name>A0A2K1KWG2_PHYPA</name>
<dbReference type="Gramene" id="Pp3c3_29400V3.1">
    <property type="protein sequence ID" value="Pp3c3_29400V3.1"/>
    <property type="gene ID" value="Pp3c3_29400"/>
</dbReference>
<keyword evidence="5" id="KW-1185">Reference proteome</keyword>
<evidence type="ECO:0000256" key="2">
    <source>
        <dbReference type="ARBA" id="ARBA00022840"/>
    </source>
</evidence>
<dbReference type="Gene3D" id="1.10.510.10">
    <property type="entry name" value="Transferase(Phosphotransferase) domain 1"/>
    <property type="match status" value="1"/>
</dbReference>
<protein>
    <recommendedName>
        <fullName evidence="6">Protein kinase domain-containing protein</fullName>
    </recommendedName>
</protein>
<keyword evidence="1" id="KW-0547">Nucleotide-binding</keyword>
<gene>
    <name evidence="3" type="ORF">PHYPA_005119</name>
</gene>
<sequence>MFLLVFLAVVQRYMKNRKSQNLSGGTSPFNSELPSLINAHWEAPKGVQRFTFRDLKNATNGFSKEHEIGAGGFGNVYYGSFSDGRTQAIKRASATGSQDIIAEQTASQNDSMKAKVADFGISRASSLLATHVSTNPAGTAGYAFFAKTKLRRDGIASILDPRLKDDYPPDTFFNMADLALHCTAYEKVDRPTMRVCTNTKLKCSYVVKECNLESLVSPCQCKY</sequence>
<dbReference type="AlphaFoldDB" id="A0A2K1KWG2"/>
<evidence type="ECO:0008006" key="6">
    <source>
        <dbReference type="Google" id="ProtNLM"/>
    </source>
</evidence>
<reference evidence="3 5" key="2">
    <citation type="journal article" date="2018" name="Plant J.">
        <title>The Physcomitrella patens chromosome-scale assembly reveals moss genome structure and evolution.</title>
        <authorList>
            <person name="Lang D."/>
            <person name="Ullrich K.K."/>
            <person name="Murat F."/>
            <person name="Fuchs J."/>
            <person name="Jenkins J."/>
            <person name="Haas F.B."/>
            <person name="Piednoel M."/>
            <person name="Gundlach H."/>
            <person name="Van Bel M."/>
            <person name="Meyberg R."/>
            <person name="Vives C."/>
            <person name="Morata J."/>
            <person name="Symeonidi A."/>
            <person name="Hiss M."/>
            <person name="Muchero W."/>
            <person name="Kamisugi Y."/>
            <person name="Saleh O."/>
            <person name="Blanc G."/>
            <person name="Decker E.L."/>
            <person name="van Gessel N."/>
            <person name="Grimwood J."/>
            <person name="Hayes R.D."/>
            <person name="Graham S.W."/>
            <person name="Gunter L.E."/>
            <person name="McDaniel S.F."/>
            <person name="Hoernstein S.N.W."/>
            <person name="Larsson A."/>
            <person name="Li F.W."/>
            <person name="Perroud P.F."/>
            <person name="Phillips J."/>
            <person name="Ranjan P."/>
            <person name="Rokshar D.S."/>
            <person name="Rothfels C.J."/>
            <person name="Schneider L."/>
            <person name="Shu S."/>
            <person name="Stevenson D.W."/>
            <person name="Thummler F."/>
            <person name="Tillich M."/>
            <person name="Villarreal Aguilar J.C."/>
            <person name="Widiez T."/>
            <person name="Wong G.K."/>
            <person name="Wymore A."/>
            <person name="Zhang Y."/>
            <person name="Zimmer A.D."/>
            <person name="Quatrano R.S."/>
            <person name="Mayer K.F.X."/>
            <person name="Goodstein D."/>
            <person name="Casacuberta J.M."/>
            <person name="Vandepoele K."/>
            <person name="Reski R."/>
            <person name="Cuming A.C."/>
            <person name="Tuskan G.A."/>
            <person name="Maumus F."/>
            <person name="Salse J."/>
            <person name="Schmutz J."/>
            <person name="Rensing S.A."/>
        </authorList>
    </citation>
    <scope>NUCLEOTIDE SEQUENCE [LARGE SCALE GENOMIC DNA]</scope>
    <source>
        <strain evidence="4 5">cv. Gransden 2004</strain>
    </source>
</reference>
<dbReference type="Gene3D" id="3.30.200.20">
    <property type="entry name" value="Phosphorylase Kinase, domain 1"/>
    <property type="match status" value="1"/>
</dbReference>
<evidence type="ECO:0000313" key="5">
    <source>
        <dbReference type="Proteomes" id="UP000006727"/>
    </source>
</evidence>
<evidence type="ECO:0000313" key="4">
    <source>
        <dbReference type="EnsemblPlants" id="Pp3c3_29400V3.1"/>
    </source>
</evidence>
<dbReference type="Proteomes" id="UP000006727">
    <property type="component" value="Chromosome 3"/>
</dbReference>